<dbReference type="InterPro" id="IPR026350">
    <property type="entry name" value="GxxExxY"/>
</dbReference>
<sequence length="131" mass="14301">MTRMGANDGLVFGEEAYAIVGAAMEVHSALGSGFLEAVYADALAIEFSARGIPFKREAAIAISYKGQRLSHDYRADFIAYESIIVELKAIKKLGDIERAQATHYLKATTHPLAILLNFGAPKLDWTRIVLS</sequence>
<name>A0ABQ5QI26_9BACT</name>
<keyword evidence="2" id="KW-1185">Reference proteome</keyword>
<organism evidence="1 2">
    <name type="scientific">Geothrix limicola</name>
    <dbReference type="NCBI Taxonomy" id="2927978"/>
    <lineage>
        <taxon>Bacteria</taxon>
        <taxon>Pseudomonadati</taxon>
        <taxon>Acidobacteriota</taxon>
        <taxon>Holophagae</taxon>
        <taxon>Holophagales</taxon>
        <taxon>Holophagaceae</taxon>
        <taxon>Geothrix</taxon>
    </lineage>
</organism>
<dbReference type="EMBL" id="BSDE01000006">
    <property type="protein sequence ID" value="GLH74500.1"/>
    <property type="molecule type" value="Genomic_DNA"/>
</dbReference>
<gene>
    <name evidence="1" type="ORF">GETHLI_30020</name>
</gene>
<accession>A0ABQ5QI26</accession>
<protein>
    <submittedName>
        <fullName evidence="1">GTP-binding protein</fullName>
    </submittedName>
</protein>
<dbReference type="Pfam" id="PF13366">
    <property type="entry name" value="PDDEXK_3"/>
    <property type="match status" value="1"/>
</dbReference>
<evidence type="ECO:0000313" key="1">
    <source>
        <dbReference type="EMBL" id="GLH74500.1"/>
    </source>
</evidence>
<comment type="caution">
    <text evidence="1">The sequence shown here is derived from an EMBL/GenBank/DDBJ whole genome shotgun (WGS) entry which is preliminary data.</text>
</comment>
<dbReference type="NCBIfam" id="TIGR04256">
    <property type="entry name" value="GxxExxY"/>
    <property type="match status" value="1"/>
</dbReference>
<dbReference type="Proteomes" id="UP001165069">
    <property type="component" value="Unassembled WGS sequence"/>
</dbReference>
<evidence type="ECO:0000313" key="2">
    <source>
        <dbReference type="Proteomes" id="UP001165069"/>
    </source>
</evidence>
<dbReference type="RefSeq" id="WP_285576858.1">
    <property type="nucleotide sequence ID" value="NZ_BSDE01000006.1"/>
</dbReference>
<proteinExistence type="predicted"/>
<reference evidence="1 2" key="1">
    <citation type="journal article" date="2023" name="Antonie Van Leeuwenhoek">
        <title>Mesoterricola silvestris gen. nov., sp. nov., Mesoterricola sediminis sp. nov., Geothrix oryzae sp. nov., Geothrix edaphica sp. nov., Geothrix rubra sp. nov., and Geothrix limicola sp. nov., six novel members of Acidobacteriota isolated from soils.</title>
        <authorList>
            <person name="Itoh H."/>
            <person name="Sugisawa Y."/>
            <person name="Mise K."/>
            <person name="Xu Z."/>
            <person name="Kuniyasu M."/>
            <person name="Ushijima N."/>
            <person name="Kawano K."/>
            <person name="Kobayashi E."/>
            <person name="Shiratori Y."/>
            <person name="Masuda Y."/>
            <person name="Senoo K."/>
        </authorList>
    </citation>
    <scope>NUCLEOTIDE SEQUENCE [LARGE SCALE GENOMIC DNA]</scope>
    <source>
        <strain evidence="1 2">Red804</strain>
    </source>
</reference>